<evidence type="ECO:0000256" key="1">
    <source>
        <dbReference type="ARBA" id="ARBA00022705"/>
    </source>
</evidence>
<dbReference type="GO" id="GO:0003887">
    <property type="term" value="F:DNA-directed DNA polymerase activity"/>
    <property type="evidence" value="ECO:0007669"/>
    <property type="project" value="InterPro"/>
</dbReference>
<dbReference type="AlphaFoldDB" id="A0A2A4JFN8"/>
<dbReference type="InterPro" id="IPR036397">
    <property type="entry name" value="RNaseH_sf"/>
</dbReference>
<evidence type="ECO:0000259" key="2">
    <source>
        <dbReference type="SMART" id="SM00482"/>
    </source>
</evidence>
<dbReference type="Gene3D" id="3.30.420.10">
    <property type="entry name" value="Ribonuclease H-like superfamily/Ribonuclease H"/>
    <property type="match status" value="1"/>
</dbReference>
<dbReference type="InterPro" id="IPR043502">
    <property type="entry name" value="DNA/RNA_pol_sf"/>
</dbReference>
<dbReference type="SMART" id="SM00482">
    <property type="entry name" value="POLAc"/>
    <property type="match status" value="1"/>
</dbReference>
<dbReference type="PANTHER" id="PTHR10133:SF27">
    <property type="entry name" value="DNA POLYMERASE NU"/>
    <property type="match status" value="1"/>
</dbReference>
<accession>A0A2A4JFN8</accession>
<dbReference type="Pfam" id="PF00476">
    <property type="entry name" value="DNA_pol_A"/>
    <property type="match status" value="2"/>
</dbReference>
<dbReference type="InterPro" id="IPR002298">
    <property type="entry name" value="DNA_polymerase_A"/>
</dbReference>
<proteinExistence type="predicted"/>
<feature type="domain" description="DNA-directed DNA polymerase family A palm" evidence="2">
    <location>
        <begin position="576"/>
        <end position="727"/>
    </location>
</feature>
<dbReference type="PANTHER" id="PTHR10133">
    <property type="entry name" value="DNA POLYMERASE I"/>
    <property type="match status" value="1"/>
</dbReference>
<dbReference type="EMBL" id="NWSH01001549">
    <property type="protein sequence ID" value="PCG70887.1"/>
    <property type="molecule type" value="Genomic_DNA"/>
</dbReference>
<dbReference type="InterPro" id="IPR001098">
    <property type="entry name" value="DNA-dir_DNA_pol_A_palm_dom"/>
</dbReference>
<keyword evidence="1" id="KW-0235">DNA replication</keyword>
<dbReference type="PRINTS" id="PR00868">
    <property type="entry name" value="DNAPOLI"/>
</dbReference>
<name>A0A2A4JFN8_HELVI</name>
<dbReference type="GO" id="GO:0006302">
    <property type="term" value="P:double-strand break repair"/>
    <property type="evidence" value="ECO:0007669"/>
    <property type="project" value="TreeGrafter"/>
</dbReference>
<protein>
    <recommendedName>
        <fullName evidence="2">DNA-directed DNA polymerase family A palm domain-containing protein</fullName>
    </recommendedName>
</protein>
<evidence type="ECO:0000313" key="3">
    <source>
        <dbReference type="EMBL" id="PCG70887.1"/>
    </source>
</evidence>
<dbReference type="Gene3D" id="1.20.1060.10">
    <property type="entry name" value="Taq DNA Polymerase, Chain T, domain 4"/>
    <property type="match status" value="1"/>
</dbReference>
<gene>
    <name evidence="3" type="ORF">B5V51_2466</name>
</gene>
<comment type="caution">
    <text evidence="3">The sequence shown here is derived from an EMBL/GenBank/DDBJ whole genome shotgun (WGS) entry which is preliminary data.</text>
</comment>
<reference evidence="3" key="1">
    <citation type="submission" date="2017-09" db="EMBL/GenBank/DDBJ databases">
        <title>Contemporary evolution of a Lepidopteran species, Heliothis virescens, in response to modern agricultural practices.</title>
        <authorList>
            <person name="Fritz M.L."/>
            <person name="Deyonke A.M."/>
            <person name="Papanicolaou A."/>
            <person name="Micinski S."/>
            <person name="Westbrook J."/>
            <person name="Gould F."/>
        </authorList>
    </citation>
    <scope>NUCLEOTIDE SEQUENCE [LARGE SCALE GENOMIC DNA]</scope>
    <source>
        <strain evidence="3">HvINT-</strain>
        <tissue evidence="3">Whole body</tissue>
    </source>
</reference>
<organism evidence="3">
    <name type="scientific">Heliothis virescens</name>
    <name type="common">Tobacco budworm moth</name>
    <dbReference type="NCBI Taxonomy" id="7102"/>
    <lineage>
        <taxon>Eukaryota</taxon>
        <taxon>Metazoa</taxon>
        <taxon>Ecdysozoa</taxon>
        <taxon>Arthropoda</taxon>
        <taxon>Hexapoda</taxon>
        <taxon>Insecta</taxon>
        <taxon>Pterygota</taxon>
        <taxon>Neoptera</taxon>
        <taxon>Endopterygota</taxon>
        <taxon>Lepidoptera</taxon>
        <taxon>Glossata</taxon>
        <taxon>Ditrysia</taxon>
        <taxon>Noctuoidea</taxon>
        <taxon>Noctuidae</taxon>
        <taxon>Heliothinae</taxon>
        <taxon>Heliothis</taxon>
    </lineage>
</organism>
<dbReference type="Gene3D" id="3.30.70.370">
    <property type="match status" value="2"/>
</dbReference>
<dbReference type="STRING" id="7102.A0A2A4JFN8"/>
<dbReference type="SUPFAM" id="SSF56672">
    <property type="entry name" value="DNA/RNA polymerases"/>
    <property type="match status" value="1"/>
</dbReference>
<dbReference type="GO" id="GO:0006261">
    <property type="term" value="P:DNA-templated DNA replication"/>
    <property type="evidence" value="ECO:0007669"/>
    <property type="project" value="InterPro"/>
</dbReference>
<dbReference type="GO" id="GO:0003677">
    <property type="term" value="F:DNA binding"/>
    <property type="evidence" value="ECO:0007669"/>
    <property type="project" value="InterPro"/>
</dbReference>
<sequence length="770" mass="86764">MKVNITETTDTCKKINWDDMLDSELLDTIPTNKELKGNNTILDKGLHNKNVIHENTGQKRKSKNTELKVKKVRSDSNEEIKQQVPTETCKQGNNKNNHFRKQKYTKAIKNWLSNLEPPTEDITDLDNIVNDSKSSVDIIQQNTHNSHKEKLVIEKTSKTNKKVVQAQLANKDGIMKFSKPQPNAEDTKNINEAVETKPKEKKVKKFVAPIKSQIPVKDITYELHTLDEDNLDDHREGLHEIINIEIIAVLIYSNGFCQLNSHHTDGTCTPDGIIVNSDDMFYCFKGAGQKIKEALKCLLENNTVICYGAQNILSYLKTHLQMDRINPKIYDAKIGASLLEPDNPPENFSDVQKLLSFSAQYTVATECTLQKAAWYMSLLKQCWAKLYAMLAEDNLWKVFVEIEMKLLPIIAGMECRGLCIDMSKLKSMEEVLLNRMKAVEQQCYKAAGKVFQINSAVQVRAILYDELQLDAKCNVRIRETLCKGAKSTSETMLRSLMNEHPLPKLIMEYRHLHKAHATFLAGIAQHIKDGVVRPTWVQTAAATGRIASNNPNLQAIPKAPFDCVMFPEAGDTDNSQLMFRSIYVSRPGFSLVAADFRHVECRVFAHAAADAGLLRALADHPDLFRALAQHWLKKPEAEIVPEERERTKRLVYASLYGAGTRKLMEILDVDYQQALQVAASFNSSAADLCKLAMILSEEQLRTSSPPVDAHLLLQIHDELVWEVNDLHVDRAAAIIKQAMEGCGQWCGMTVPLPVAISTGKDWGSMQTLEN</sequence>